<dbReference type="GO" id="GO:0030688">
    <property type="term" value="C:preribosome, small subunit precursor"/>
    <property type="evidence" value="ECO:0007669"/>
    <property type="project" value="TreeGrafter"/>
</dbReference>
<dbReference type="GO" id="GO:0005829">
    <property type="term" value="C:cytosol"/>
    <property type="evidence" value="ECO:0007669"/>
    <property type="project" value="TreeGrafter"/>
</dbReference>
<accession>A0A6P3ZXE3</accession>
<proteinExistence type="inferred from homology"/>
<dbReference type="PANTHER" id="PTHR21531">
    <property type="entry name" value="LOW-TEMPERATURE VIABILITY PROTEIN LTV1-RELATED"/>
    <property type="match status" value="1"/>
</dbReference>
<dbReference type="FunCoup" id="A0A6P3ZXE3">
    <property type="interactions" value="2657"/>
</dbReference>
<dbReference type="PANTHER" id="PTHR21531:SF0">
    <property type="entry name" value="PROTEIN LTV1 HOMOLOG"/>
    <property type="match status" value="1"/>
</dbReference>
<comment type="similarity">
    <text evidence="1">Belongs to the LTV1 family.</text>
</comment>
<keyword evidence="3" id="KW-1185">Reference proteome</keyword>
<evidence type="ECO:0000313" key="4">
    <source>
        <dbReference type="RefSeq" id="XP_015884793.1"/>
    </source>
</evidence>
<dbReference type="GO" id="GO:0000056">
    <property type="term" value="P:ribosomal small subunit export from nucleus"/>
    <property type="evidence" value="ECO:0007669"/>
    <property type="project" value="TreeGrafter"/>
</dbReference>
<dbReference type="KEGG" id="zju:107420371"/>
<gene>
    <name evidence="4" type="primary">LOC107420371</name>
</gene>
<dbReference type="GO" id="GO:0042274">
    <property type="term" value="P:ribosomal small subunit biogenesis"/>
    <property type="evidence" value="ECO:0007669"/>
    <property type="project" value="InterPro"/>
</dbReference>
<reference evidence="4" key="1">
    <citation type="submission" date="2025-08" db="UniProtKB">
        <authorList>
            <consortium name="RefSeq"/>
        </authorList>
    </citation>
    <scope>IDENTIFICATION</scope>
    <source>
        <tissue evidence="4">Seedling</tissue>
    </source>
</reference>
<dbReference type="InParanoid" id="A0A6P3ZXE3"/>
<feature type="compositionally biased region" description="Basic and acidic residues" evidence="2">
    <location>
        <begin position="460"/>
        <end position="500"/>
    </location>
</feature>
<evidence type="ECO:0000256" key="2">
    <source>
        <dbReference type="SAM" id="MobiDB-lite"/>
    </source>
</evidence>
<feature type="region of interest" description="Disordered" evidence="2">
    <location>
        <begin position="460"/>
        <end position="534"/>
    </location>
</feature>
<feature type="region of interest" description="Disordered" evidence="2">
    <location>
        <begin position="57"/>
        <end position="83"/>
    </location>
</feature>
<evidence type="ECO:0000256" key="1">
    <source>
        <dbReference type="ARBA" id="ARBA00009078"/>
    </source>
</evidence>
<dbReference type="GO" id="GO:0005634">
    <property type="term" value="C:nucleus"/>
    <property type="evidence" value="ECO:0007669"/>
    <property type="project" value="TreeGrafter"/>
</dbReference>
<dbReference type="GeneID" id="107420371"/>
<dbReference type="RefSeq" id="XP_015884793.1">
    <property type="nucleotide sequence ID" value="XM_016029307.4"/>
</dbReference>
<protein>
    <submittedName>
        <fullName evidence="4">Uncharacterized protein LOC107420371</fullName>
    </submittedName>
</protein>
<sequence>MGKKKKFIDKKKSATFQLLARDSSDPNYDGTPGSDRVFVRVDNSSYSVDALFPDDNAQLSGTVGGEDDPNSIFDDAPNDYDDGEDDDLVSGSLARSVDHSLPEHVRKEILELGFPDDGYNYLAHLREIKNTGGGSAFYQNPKAKLDQLPRDVKAYDASRLHISDVDGDPDVKSIYSVASKTLGLRVQRPIDVEVAALLDDSDASRFASDVEDLEEDFVVQANAEEGVCTNQRLSLNEQSLSKHAIDDEADTFDQADNILRDGVSNAEKRRNDSVLEKPRVRRLLDEQFDLLERQEYGTDDEDDDYGYIADEDEFLAEKLKHSLDDRVKDDFELGEEYKAPADLIHASEKTTNTELLDSASHVIRRCMEYAEKYENEDQDEVVVVAEESSEESEVWDCETIISTYSNLDNHPGRIDAPQATRKKKLSETVSGALNSSNHVITLKGKEKLPIDFLPRSRKTVEKVKGEATVKPEQQKRTRQNEESKEEKKERKAAVKMERREARRAKKEMKELYRGEAQHAQRIAAISGPSSIRLA</sequence>
<evidence type="ECO:0000313" key="3">
    <source>
        <dbReference type="Proteomes" id="UP001652623"/>
    </source>
</evidence>
<dbReference type="InterPro" id="IPR007307">
    <property type="entry name" value="Ltv1"/>
</dbReference>
<dbReference type="AlphaFoldDB" id="A0A6P3ZXE3"/>
<dbReference type="Proteomes" id="UP001652623">
    <property type="component" value="Chromosome 5"/>
</dbReference>
<name>A0A6P3ZXE3_ZIZJJ</name>
<feature type="compositionally biased region" description="Basic and acidic residues" evidence="2">
    <location>
        <begin position="507"/>
        <end position="518"/>
    </location>
</feature>
<organism evidence="3 4">
    <name type="scientific">Ziziphus jujuba</name>
    <name type="common">Chinese jujube</name>
    <name type="synonym">Ziziphus sativa</name>
    <dbReference type="NCBI Taxonomy" id="326968"/>
    <lineage>
        <taxon>Eukaryota</taxon>
        <taxon>Viridiplantae</taxon>
        <taxon>Streptophyta</taxon>
        <taxon>Embryophyta</taxon>
        <taxon>Tracheophyta</taxon>
        <taxon>Spermatophyta</taxon>
        <taxon>Magnoliopsida</taxon>
        <taxon>eudicotyledons</taxon>
        <taxon>Gunneridae</taxon>
        <taxon>Pentapetalae</taxon>
        <taxon>rosids</taxon>
        <taxon>fabids</taxon>
        <taxon>Rosales</taxon>
        <taxon>Rhamnaceae</taxon>
        <taxon>Paliureae</taxon>
        <taxon>Ziziphus</taxon>
    </lineage>
</organism>